<dbReference type="SUPFAM" id="SSF51735">
    <property type="entry name" value="NAD(P)-binding Rossmann-fold domains"/>
    <property type="match status" value="1"/>
</dbReference>
<accession>A0A0L9VD37</accession>
<comment type="similarity">
    <text evidence="3">Belongs to the 3-beta-HSD family.</text>
</comment>
<dbReference type="PANTHER" id="PTHR10366:SF808">
    <property type="entry name" value="DIHYDROFLAVONOL-4-REDUCTASE-LIKE PROTEIN"/>
    <property type="match status" value="1"/>
</dbReference>
<gene>
    <name evidence="5" type="ORF">LR48_Vigan09g161400</name>
</gene>
<dbReference type="OMA" id="CEADIYN"/>
<dbReference type="InterPro" id="IPR036291">
    <property type="entry name" value="NAD(P)-bd_dom_sf"/>
</dbReference>
<evidence type="ECO:0000259" key="4">
    <source>
        <dbReference type="Pfam" id="PF01073"/>
    </source>
</evidence>
<dbReference type="Gramene" id="KOM52955">
    <property type="protein sequence ID" value="KOM52955"/>
    <property type="gene ID" value="LR48_Vigan09g161400"/>
</dbReference>
<dbReference type="GO" id="GO:0016616">
    <property type="term" value="F:oxidoreductase activity, acting on the CH-OH group of donors, NAD or NADP as acceptor"/>
    <property type="evidence" value="ECO:0007669"/>
    <property type="project" value="InterPro"/>
</dbReference>
<feature type="domain" description="3-beta hydroxysteroid dehydrogenase/isomerase" evidence="4">
    <location>
        <begin position="27"/>
        <end position="167"/>
    </location>
</feature>
<dbReference type="Gene3D" id="3.40.50.720">
    <property type="entry name" value="NAD(P)-binding Rossmann-like Domain"/>
    <property type="match status" value="1"/>
</dbReference>
<evidence type="ECO:0000313" key="5">
    <source>
        <dbReference type="EMBL" id="KOM52955.1"/>
    </source>
</evidence>
<evidence type="ECO:0000256" key="2">
    <source>
        <dbReference type="ARBA" id="ARBA00023002"/>
    </source>
</evidence>
<name>A0A0L9VD37_PHAAN</name>
<protein>
    <recommendedName>
        <fullName evidence="4">3-beta hydroxysteroid dehydrogenase/isomerase domain-containing protein</fullName>
    </recommendedName>
</protein>
<dbReference type="InterPro" id="IPR050425">
    <property type="entry name" value="NAD(P)_dehydrat-like"/>
</dbReference>
<dbReference type="STRING" id="3914.A0A0L9VD37"/>
<dbReference type="Proteomes" id="UP000053144">
    <property type="component" value="Chromosome 9"/>
</dbReference>
<evidence type="ECO:0000313" key="6">
    <source>
        <dbReference type="Proteomes" id="UP000053144"/>
    </source>
</evidence>
<reference evidence="6" key="1">
    <citation type="journal article" date="2015" name="Proc. Natl. Acad. Sci. U.S.A.">
        <title>Genome sequencing of adzuki bean (Vigna angularis) provides insight into high starch and low fat accumulation and domestication.</title>
        <authorList>
            <person name="Yang K."/>
            <person name="Tian Z."/>
            <person name="Chen C."/>
            <person name="Luo L."/>
            <person name="Zhao B."/>
            <person name="Wang Z."/>
            <person name="Yu L."/>
            <person name="Li Y."/>
            <person name="Sun Y."/>
            <person name="Li W."/>
            <person name="Chen Y."/>
            <person name="Li Y."/>
            <person name="Zhang Y."/>
            <person name="Ai D."/>
            <person name="Zhao J."/>
            <person name="Shang C."/>
            <person name="Ma Y."/>
            <person name="Wu B."/>
            <person name="Wang M."/>
            <person name="Gao L."/>
            <person name="Sun D."/>
            <person name="Zhang P."/>
            <person name="Guo F."/>
            <person name="Wang W."/>
            <person name="Li Y."/>
            <person name="Wang J."/>
            <person name="Varshney R.K."/>
            <person name="Wang J."/>
            <person name="Ling H.Q."/>
            <person name="Wan P."/>
        </authorList>
    </citation>
    <scope>NUCLEOTIDE SEQUENCE</scope>
    <source>
        <strain evidence="6">cv. Jingnong 6</strain>
    </source>
</reference>
<dbReference type="EMBL" id="CM003379">
    <property type="protein sequence ID" value="KOM52955.1"/>
    <property type="molecule type" value="Genomic_DNA"/>
</dbReference>
<dbReference type="PANTHER" id="PTHR10366">
    <property type="entry name" value="NAD DEPENDENT EPIMERASE/DEHYDRATASE"/>
    <property type="match status" value="1"/>
</dbReference>
<dbReference type="GO" id="GO:0006694">
    <property type="term" value="P:steroid biosynthetic process"/>
    <property type="evidence" value="ECO:0007669"/>
    <property type="project" value="InterPro"/>
</dbReference>
<keyword evidence="1" id="KW-0521">NADP</keyword>
<sequence length="378" mass="42000">MSKLIAEDESKIRLLKGLPNAEERLVLFEADIYRPQEYETAIQGCEIVFHVATPYQHQVDSQFKNTTEAAIEGVRTIVRHSIKSGTVRRVIYTASVVAASPLKDDGAAGFKDFIDETCWTPLNLSLDLHKGYVNSKTEAERELLSCGSNENGRRLEVVSLACGLVGGDTLLSYTPLSVSMLLSQLQDNEATYQSLKFLEDLIGKIPVVHIHDVCEAHIFCAETPSINGRFLVASSFSSTADLANYYLQTHPQFHLKNYLPASPCYSSPVRNSFCDLKIRTEVLSCCSIADACHIASLQSNIAVHDPHSYCTTPRYQHGYCHQTEMTNEVSVFPSASHHDCCYTINCPTGLMPHHGSALCYSNRSKHFNHHCAHVLQLC</sequence>
<proteinExistence type="inferred from homology"/>
<dbReference type="AlphaFoldDB" id="A0A0L9VD37"/>
<keyword evidence="2 3" id="KW-0560">Oxidoreductase</keyword>
<evidence type="ECO:0000256" key="1">
    <source>
        <dbReference type="ARBA" id="ARBA00022857"/>
    </source>
</evidence>
<organism evidence="5 6">
    <name type="scientific">Phaseolus angularis</name>
    <name type="common">Azuki bean</name>
    <name type="synonym">Vigna angularis</name>
    <dbReference type="NCBI Taxonomy" id="3914"/>
    <lineage>
        <taxon>Eukaryota</taxon>
        <taxon>Viridiplantae</taxon>
        <taxon>Streptophyta</taxon>
        <taxon>Embryophyta</taxon>
        <taxon>Tracheophyta</taxon>
        <taxon>Spermatophyta</taxon>
        <taxon>Magnoliopsida</taxon>
        <taxon>eudicotyledons</taxon>
        <taxon>Gunneridae</taxon>
        <taxon>Pentapetalae</taxon>
        <taxon>rosids</taxon>
        <taxon>fabids</taxon>
        <taxon>Fabales</taxon>
        <taxon>Fabaceae</taxon>
        <taxon>Papilionoideae</taxon>
        <taxon>50 kb inversion clade</taxon>
        <taxon>NPAAA clade</taxon>
        <taxon>indigoferoid/millettioid clade</taxon>
        <taxon>Phaseoleae</taxon>
        <taxon>Vigna</taxon>
    </lineage>
</organism>
<evidence type="ECO:0000256" key="3">
    <source>
        <dbReference type="RuleBase" id="RU004475"/>
    </source>
</evidence>
<dbReference type="Pfam" id="PF01073">
    <property type="entry name" value="3Beta_HSD"/>
    <property type="match status" value="1"/>
</dbReference>
<dbReference type="InterPro" id="IPR002225">
    <property type="entry name" value="3Beta_OHSteriod_DH/Estase"/>
</dbReference>